<evidence type="ECO:0000256" key="1">
    <source>
        <dbReference type="ARBA" id="ARBA00008792"/>
    </source>
</evidence>
<comment type="similarity">
    <text evidence="1">Belongs to the DEAD box helicase family. DEAH subfamily.</text>
</comment>
<dbReference type="InterPro" id="IPR027417">
    <property type="entry name" value="P-loop_NTPase"/>
</dbReference>
<feature type="domain" description="Helicase C-terminal" evidence="9">
    <location>
        <begin position="274"/>
        <end position="446"/>
    </location>
</feature>
<dbReference type="NCBIfam" id="NF008348">
    <property type="entry name" value="PRK11131.1"/>
    <property type="match status" value="1"/>
</dbReference>
<keyword evidence="5 10" id="KW-0347">Helicase</keyword>
<dbReference type="Pfam" id="PF11898">
    <property type="entry name" value="DUF3418"/>
    <property type="match status" value="1"/>
</dbReference>
<dbReference type="InterPro" id="IPR014001">
    <property type="entry name" value="Helicase_ATP-bd"/>
</dbReference>
<dbReference type="InterPro" id="IPR001650">
    <property type="entry name" value="Helicase_C-like"/>
</dbReference>
<dbReference type="InterPro" id="IPR011709">
    <property type="entry name" value="DEAD-box_helicase_OB_fold"/>
</dbReference>
<evidence type="ECO:0000259" key="9">
    <source>
        <dbReference type="PROSITE" id="PS51194"/>
    </source>
</evidence>
<dbReference type="CDD" id="cd18791">
    <property type="entry name" value="SF2_C_RHA"/>
    <property type="match status" value="1"/>
</dbReference>
<dbReference type="Pfam" id="PF00270">
    <property type="entry name" value="DEAD"/>
    <property type="match status" value="1"/>
</dbReference>
<dbReference type="InterPro" id="IPR003593">
    <property type="entry name" value="AAA+_ATPase"/>
</dbReference>
<dbReference type="FunFam" id="3.40.50.300:FF:000575">
    <property type="entry name" value="ATP-dependent helicase hrpA"/>
    <property type="match status" value="1"/>
</dbReference>
<dbReference type="InterPro" id="IPR024590">
    <property type="entry name" value="HrpA_C"/>
</dbReference>
<name>I3CJ61_9GAMM</name>
<dbReference type="EMBL" id="JH600070">
    <property type="protein sequence ID" value="EIJ43654.1"/>
    <property type="molecule type" value="Genomic_DNA"/>
</dbReference>
<feature type="domain" description="Helicase ATP-binding" evidence="8">
    <location>
        <begin position="87"/>
        <end position="250"/>
    </location>
</feature>
<dbReference type="Pfam" id="PF00271">
    <property type="entry name" value="Helicase_C"/>
    <property type="match status" value="1"/>
</dbReference>
<dbReference type="PROSITE" id="PS51192">
    <property type="entry name" value="HELICASE_ATP_BIND_1"/>
    <property type="match status" value="1"/>
</dbReference>
<comment type="catalytic activity">
    <reaction evidence="7">
        <text>ATP + H2O = ADP + phosphate + H(+)</text>
        <dbReference type="Rhea" id="RHEA:13065"/>
        <dbReference type="ChEBI" id="CHEBI:15377"/>
        <dbReference type="ChEBI" id="CHEBI:15378"/>
        <dbReference type="ChEBI" id="CHEBI:30616"/>
        <dbReference type="ChEBI" id="CHEBI:43474"/>
        <dbReference type="ChEBI" id="CHEBI:456216"/>
        <dbReference type="EC" id="3.6.4.13"/>
    </reaction>
</comment>
<dbReference type="eggNOG" id="COG1643">
    <property type="taxonomic scope" value="Bacteria"/>
</dbReference>
<dbReference type="PROSITE" id="PS51194">
    <property type="entry name" value="HELICASE_CTER"/>
    <property type="match status" value="1"/>
</dbReference>
<evidence type="ECO:0000256" key="4">
    <source>
        <dbReference type="ARBA" id="ARBA00022801"/>
    </source>
</evidence>
<dbReference type="STRING" id="395493.BegalDRAFT_2820"/>
<dbReference type="InterPro" id="IPR048333">
    <property type="entry name" value="HA2_WH"/>
</dbReference>
<dbReference type="Pfam" id="PF21010">
    <property type="entry name" value="HA2_C"/>
    <property type="match status" value="1"/>
</dbReference>
<dbReference type="GO" id="GO:0016787">
    <property type="term" value="F:hydrolase activity"/>
    <property type="evidence" value="ECO:0007669"/>
    <property type="project" value="UniProtKB-KW"/>
</dbReference>
<dbReference type="RefSeq" id="WP_002691010.1">
    <property type="nucleotide sequence ID" value="NZ_JH600070.1"/>
</dbReference>
<dbReference type="SUPFAM" id="SSF52540">
    <property type="entry name" value="P-loop containing nucleoside triphosphate hydrolases"/>
    <property type="match status" value="1"/>
</dbReference>
<dbReference type="SMART" id="SM00382">
    <property type="entry name" value="AAA"/>
    <property type="match status" value="1"/>
</dbReference>
<dbReference type="FunFam" id="3.40.50.300:FF:000439">
    <property type="entry name" value="ATP-dependent RNA helicase HrpA"/>
    <property type="match status" value="1"/>
</dbReference>
<evidence type="ECO:0000256" key="6">
    <source>
        <dbReference type="ARBA" id="ARBA00022840"/>
    </source>
</evidence>
<dbReference type="InterPro" id="IPR010222">
    <property type="entry name" value="RNA_helicase_HrpA"/>
</dbReference>
<sequence length="1313" mass="151265">MNSQQLKTLWTISNDVMRCDQHRLQQRIKALQAQVKQAKTPINPSDMEKLVADLETALQRRQQRATQLPIPQFPDELPISAKQAEIAEAILKHQVVIIAGETGSGKTTQIPKICLSIGRGVAGFIGCTQPRRLAARTIAQRVANELNSELGQAVGYQVRFHDRTSPNSYIKFMTDGILLAETQNDRYLDAYDTIIIDEAHERSLNIDFLLGYLRQLLPKRPDLKVIITSATIDTERFAHYFHQAPIIEVSGRTYPVEVRYRPPVTEDEDEQDHDIQQAIINAVDEITAVDRHADILVFLAGEREIRETTEALHKHKLPHTEILPLYARLSAEEQNRVFNPAEKRRIVLATNVAETSLTVPRIRAVIDTGLARISRYSVRSKVQRLPIEPISQASANQRKGRCGRISAGICIRLYAEDDFNNRPAFTDPEILRTSLAAVILQMLALKLGDVQQYPFIEPPDSRAINDGFQLLHELGAVDTRRQLTQTGRTLAKMPIDPRLGRMIIAAQQENCLEEVLIIASALSIQDPRERPLDAQQAADQAQAKFADERSDFLSFLKLWRFLSEQARHLSNTKFRKLCHENFVSYLRWREWQEIHSQLLTMVKELNWQVNQVEADYIAIHRALLTGLLSNIAMKSTEEHFTGARGIKLYLFPGSHLYKKQPKWLMAAELVETSRLYARCVAKIEPEWLENLAGHLCQRSYFEPHWEKRPATVAAFERVTLYGLPIVLKRRINYGNIDPSISREIFIRHALAQGDYFCNAKFFTHNQSLIQDVESLEQKSRRLDILVDEEQLFRFYDARIPATVHSGTLFEQWRKQAERKDPKLLFLSRDDVMLHSGERANAQNFPNSLYINGIQLPLQYYFAPNDERDGVTVTIPSTLLNQLPVEPFEWLVPGLLEEKVIALIRNLPKALRKHFVPVPDIARAFLLNLTTLHPATTPEIPAKGYPSLYRTLTDFLRQQLSKPPAIEEFIWNSADIPPHLKMNIALVDMQDKVLDMSRDLIALKKHWGDHVSGESRQAVAQASGIERTHLNNWDFELLPEQVTLNLNGIEVLGFPTLIDQQTHVDLQVLDHPDKAKQAFYYGLQRLFLLVLPTKKLIKQLPIDQKLCLQYLKIGHCEQLKEDILLTVIESVFLHEPLPRTRRDFEERLQTGNRHLLQVVYDYAHCLLQVLTEYNVLSQKISKLSQGGDSLPDIQQHLNHLVYPSFVRHVPFEQLQQFPRYLKAVAIRLERLDSTPHKDAKKATQLAPLWQTYWQHHTKYDEKTREYKELQAFRWMLEELRVSLFAQELKTAYPVSLERAREQWTELEKKVLKSK</sequence>
<dbReference type="Pfam" id="PF04408">
    <property type="entry name" value="WHD_HA2"/>
    <property type="match status" value="1"/>
</dbReference>
<evidence type="ECO:0000256" key="7">
    <source>
        <dbReference type="ARBA" id="ARBA00047984"/>
    </source>
</evidence>
<evidence type="ECO:0000256" key="5">
    <source>
        <dbReference type="ARBA" id="ARBA00022806"/>
    </source>
</evidence>
<dbReference type="SMART" id="SM00847">
    <property type="entry name" value="HA2"/>
    <property type="match status" value="1"/>
</dbReference>
<gene>
    <name evidence="10" type="ORF">BegalDRAFT_2820</name>
</gene>
<evidence type="ECO:0000256" key="2">
    <source>
        <dbReference type="ARBA" id="ARBA00012552"/>
    </source>
</evidence>
<dbReference type="Gene3D" id="3.40.50.300">
    <property type="entry name" value="P-loop containing nucleotide triphosphate hydrolases"/>
    <property type="match status" value="2"/>
</dbReference>
<dbReference type="Gene3D" id="1.20.120.1080">
    <property type="match status" value="1"/>
</dbReference>
<dbReference type="PANTHER" id="PTHR18934">
    <property type="entry name" value="ATP-DEPENDENT RNA HELICASE"/>
    <property type="match status" value="1"/>
</dbReference>
<evidence type="ECO:0000256" key="3">
    <source>
        <dbReference type="ARBA" id="ARBA00022741"/>
    </source>
</evidence>
<dbReference type="HOGENOM" id="CLU_001832_3_0_6"/>
<dbReference type="GO" id="GO:0003724">
    <property type="term" value="F:RNA helicase activity"/>
    <property type="evidence" value="ECO:0007669"/>
    <property type="project" value="UniProtKB-EC"/>
</dbReference>
<keyword evidence="3" id="KW-0547">Nucleotide-binding</keyword>
<dbReference type="PANTHER" id="PTHR18934:SF99">
    <property type="entry name" value="ATP-DEPENDENT RNA HELICASE DHX37-RELATED"/>
    <property type="match status" value="1"/>
</dbReference>
<dbReference type="Pfam" id="PF07717">
    <property type="entry name" value="OB_NTP_bind"/>
    <property type="match status" value="1"/>
</dbReference>
<keyword evidence="4" id="KW-0378">Hydrolase</keyword>
<evidence type="ECO:0000259" key="8">
    <source>
        <dbReference type="PROSITE" id="PS51192"/>
    </source>
</evidence>
<accession>I3CJ61</accession>
<dbReference type="SMART" id="SM00490">
    <property type="entry name" value="HELICc"/>
    <property type="match status" value="1"/>
</dbReference>
<dbReference type="NCBIfam" id="TIGR01967">
    <property type="entry name" value="DEAH_box_HrpA"/>
    <property type="match status" value="1"/>
</dbReference>
<proteinExistence type="inferred from homology"/>
<dbReference type="InterPro" id="IPR007502">
    <property type="entry name" value="Helicase-assoc_dom"/>
</dbReference>
<dbReference type="FunFam" id="1.20.120.1080:FF:000005">
    <property type="entry name" value="ATP-dependent helicase HrpA"/>
    <property type="match status" value="1"/>
</dbReference>
<dbReference type="SMART" id="SM00487">
    <property type="entry name" value="DEXDc"/>
    <property type="match status" value="1"/>
</dbReference>
<protein>
    <recommendedName>
        <fullName evidence="2">RNA helicase</fullName>
        <ecNumber evidence="2">3.6.4.13</ecNumber>
    </recommendedName>
</protein>
<evidence type="ECO:0000313" key="10">
    <source>
        <dbReference type="EMBL" id="EIJ43654.1"/>
    </source>
</evidence>
<dbReference type="Proteomes" id="UP000005744">
    <property type="component" value="Unassembled WGS sequence"/>
</dbReference>
<evidence type="ECO:0000313" key="11">
    <source>
        <dbReference type="Proteomes" id="UP000005744"/>
    </source>
</evidence>
<keyword evidence="6" id="KW-0067">ATP-binding</keyword>
<organism evidence="10 11">
    <name type="scientific">Beggiatoa alba B18LD</name>
    <dbReference type="NCBI Taxonomy" id="395493"/>
    <lineage>
        <taxon>Bacteria</taxon>
        <taxon>Pseudomonadati</taxon>
        <taxon>Pseudomonadota</taxon>
        <taxon>Gammaproteobacteria</taxon>
        <taxon>Thiotrichales</taxon>
        <taxon>Thiotrichaceae</taxon>
        <taxon>Beggiatoa</taxon>
    </lineage>
</organism>
<keyword evidence="11" id="KW-1185">Reference proteome</keyword>
<dbReference type="InterPro" id="IPR011545">
    <property type="entry name" value="DEAD/DEAH_box_helicase_dom"/>
</dbReference>
<dbReference type="GO" id="GO:0005524">
    <property type="term" value="F:ATP binding"/>
    <property type="evidence" value="ECO:0007669"/>
    <property type="project" value="UniProtKB-KW"/>
</dbReference>
<reference evidence="10 11" key="1">
    <citation type="submission" date="2011-11" db="EMBL/GenBank/DDBJ databases">
        <title>Improved High-Quality Draft sequence of Beggiatoa alba B18lD.</title>
        <authorList>
            <consortium name="US DOE Joint Genome Institute"/>
            <person name="Lucas S."/>
            <person name="Han J."/>
            <person name="Lapidus A."/>
            <person name="Cheng J.-F."/>
            <person name="Goodwin L."/>
            <person name="Pitluck S."/>
            <person name="Peters L."/>
            <person name="Mikhailova N."/>
            <person name="Held B."/>
            <person name="Detter J.C."/>
            <person name="Han C."/>
            <person name="Tapia R."/>
            <person name="Land M."/>
            <person name="Hauser L."/>
            <person name="Kyrpides N."/>
            <person name="Ivanova N."/>
            <person name="Pagani I."/>
            <person name="Samuel K."/>
            <person name="Teske A."/>
            <person name="Mueller J."/>
            <person name="Woyke T."/>
        </authorList>
    </citation>
    <scope>NUCLEOTIDE SEQUENCE [LARGE SCALE GENOMIC DNA]</scope>
    <source>
        <strain evidence="10 11">B18LD</strain>
    </source>
</reference>
<dbReference type="EC" id="3.6.4.13" evidence="2"/>
<dbReference type="GO" id="GO:0003723">
    <property type="term" value="F:RNA binding"/>
    <property type="evidence" value="ECO:0007669"/>
    <property type="project" value="TreeGrafter"/>
</dbReference>